<comment type="similarity">
    <text evidence="5">Belongs to the creatininase superfamily.</text>
</comment>
<proteinExistence type="inferred from homology"/>
<dbReference type="HOGENOM" id="CLU_055029_3_0_10"/>
<reference evidence="7 8" key="2">
    <citation type="journal article" date="2012" name="Environ. Microbiol.">
        <title>Characterization of the first alginolytic operons in a marine bacterium: from their emergence in marine Flavobacteriia to their independent transfers to marine Proteobacteria and human gut Bacteroides.</title>
        <authorList>
            <person name="Thomas F."/>
            <person name="Barbeyron T."/>
            <person name="Tonon T."/>
            <person name="Genicot S."/>
            <person name="Czjzek M."/>
            <person name="Michel G."/>
        </authorList>
    </citation>
    <scope>NUCLEOTIDE SEQUENCE [LARGE SCALE GENOMIC DNA]</scope>
    <source>
        <strain evidence="8">DSM 12802 / CCUG 47099 / CIP 106680 / NCIMB 13871 / Dsij</strain>
    </source>
</reference>
<dbReference type="Proteomes" id="UP000008898">
    <property type="component" value="Chromosome"/>
</dbReference>
<feature type="region of interest" description="Disordered" evidence="6">
    <location>
        <begin position="184"/>
        <end position="204"/>
    </location>
</feature>
<dbReference type="KEGG" id="zga:ZOBELLIA_1037"/>
<dbReference type="InterPro" id="IPR024087">
    <property type="entry name" value="Creatininase-like_sf"/>
</dbReference>
<dbReference type="GO" id="GO:0016811">
    <property type="term" value="F:hydrolase activity, acting on carbon-nitrogen (but not peptide) bonds, in linear amides"/>
    <property type="evidence" value="ECO:0007669"/>
    <property type="project" value="TreeGrafter"/>
</dbReference>
<dbReference type="SUPFAM" id="SSF102215">
    <property type="entry name" value="Creatininase"/>
    <property type="match status" value="1"/>
</dbReference>
<evidence type="ECO:0000256" key="4">
    <source>
        <dbReference type="ARBA" id="ARBA00022833"/>
    </source>
</evidence>
<dbReference type="PANTHER" id="PTHR35005">
    <property type="entry name" value="3-DEHYDRO-SCYLLO-INOSOSE HYDROLASE"/>
    <property type="match status" value="1"/>
</dbReference>
<dbReference type="STRING" id="63186.ZOBELLIA_1037"/>
<evidence type="ECO:0000313" key="8">
    <source>
        <dbReference type="Proteomes" id="UP000008898"/>
    </source>
</evidence>
<evidence type="ECO:0000256" key="2">
    <source>
        <dbReference type="ARBA" id="ARBA00022723"/>
    </source>
</evidence>
<evidence type="ECO:0000256" key="5">
    <source>
        <dbReference type="ARBA" id="ARBA00024029"/>
    </source>
</evidence>
<reference evidence="8" key="1">
    <citation type="submission" date="2009-07" db="EMBL/GenBank/DDBJ databases">
        <title>Complete genome sequence of Zobellia galactanivorans Dsij.</title>
        <authorList>
            <consortium name="Genoscope - CEA"/>
        </authorList>
    </citation>
    <scope>NUCLEOTIDE SEQUENCE [LARGE SCALE GENOMIC DNA]</scope>
    <source>
        <strain evidence="8">DSM 12802 / CCUG 47099 / CIP 106680 / NCIMB 13871 / Dsij</strain>
    </source>
</reference>
<dbReference type="Pfam" id="PF02633">
    <property type="entry name" value="Creatininase"/>
    <property type="match status" value="1"/>
</dbReference>
<dbReference type="PANTHER" id="PTHR35005:SF1">
    <property type="entry name" value="2-AMINO-5-FORMYLAMINO-6-RIBOSYLAMINOPYRIMIDIN-4(3H)-ONE 5'-MONOPHOSPHATE DEFORMYLASE"/>
    <property type="match status" value="1"/>
</dbReference>
<comment type="cofactor">
    <cofactor evidence="1">
        <name>Zn(2+)</name>
        <dbReference type="ChEBI" id="CHEBI:29105"/>
    </cofactor>
</comment>
<dbReference type="EMBL" id="FP476056">
    <property type="protein sequence ID" value="CAZ95094.1"/>
    <property type="molecule type" value="Genomic_DNA"/>
</dbReference>
<evidence type="ECO:0000256" key="3">
    <source>
        <dbReference type="ARBA" id="ARBA00022801"/>
    </source>
</evidence>
<dbReference type="InterPro" id="IPR003785">
    <property type="entry name" value="Creatininase/forma_Hydrolase"/>
</dbReference>
<keyword evidence="3" id="KW-0378">Hydrolase</keyword>
<keyword evidence="4" id="KW-0862">Zinc</keyword>
<organism evidence="7 8">
    <name type="scientific">Zobellia galactanivorans (strain DSM 12802 / CCUG 47099 / CIP 106680 / NCIMB 13871 / Dsij)</name>
    <dbReference type="NCBI Taxonomy" id="63186"/>
    <lineage>
        <taxon>Bacteria</taxon>
        <taxon>Pseudomonadati</taxon>
        <taxon>Bacteroidota</taxon>
        <taxon>Flavobacteriia</taxon>
        <taxon>Flavobacteriales</taxon>
        <taxon>Flavobacteriaceae</taxon>
        <taxon>Zobellia</taxon>
    </lineage>
</organism>
<dbReference type="RefSeq" id="WP_013992406.1">
    <property type="nucleotide sequence ID" value="NC_015844.1"/>
</dbReference>
<keyword evidence="2" id="KW-0479">Metal-binding</keyword>
<evidence type="ECO:0000256" key="6">
    <source>
        <dbReference type="SAM" id="MobiDB-lite"/>
    </source>
</evidence>
<name>G0LA67_ZOBGA</name>
<sequence length="242" mass="27559">MVKKDYGQFQIEQLNPIQIEAALKKRSLIYLPLGAMEWHGMHLPMGLDSLTSHGVCLRAAEKTGGLVMPPLYYGMTGSIWHHPYTILIEEEEVLLQILMTTLQRLETDNIEKVVIFTGHFALKQLEMLARLEERWNAQKRVLDVIVMSISECPNVTMKADHGAIFETSILAQIKPGLVRLENLPDKDVEPANDPEGNSMGDHRRDRNNVLFGVFGDDPRFYDKDEAETLFDTIVEWVAEIVE</sequence>
<evidence type="ECO:0000313" key="7">
    <source>
        <dbReference type="EMBL" id="CAZ95094.1"/>
    </source>
</evidence>
<accession>G0LA67</accession>
<protein>
    <submittedName>
        <fullName evidence="7">Creatinase family protein</fullName>
    </submittedName>
</protein>
<keyword evidence="8" id="KW-1185">Reference proteome</keyword>
<dbReference type="GO" id="GO:0046872">
    <property type="term" value="F:metal ion binding"/>
    <property type="evidence" value="ECO:0007669"/>
    <property type="project" value="UniProtKB-KW"/>
</dbReference>
<dbReference type="AlphaFoldDB" id="G0LA67"/>
<dbReference type="OrthoDB" id="9801445at2"/>
<gene>
    <name evidence="7" type="ordered locus">zobellia_1037</name>
</gene>
<dbReference type="Gene3D" id="3.40.50.10310">
    <property type="entry name" value="Creatininase"/>
    <property type="match status" value="1"/>
</dbReference>
<dbReference type="GO" id="GO:0009231">
    <property type="term" value="P:riboflavin biosynthetic process"/>
    <property type="evidence" value="ECO:0007669"/>
    <property type="project" value="TreeGrafter"/>
</dbReference>
<evidence type="ECO:0000256" key="1">
    <source>
        <dbReference type="ARBA" id="ARBA00001947"/>
    </source>
</evidence>